<keyword evidence="2" id="KW-0808">Transferase</keyword>
<evidence type="ECO:0000313" key="2">
    <source>
        <dbReference type="EMBL" id="SQA78797.1"/>
    </source>
</evidence>
<organism evidence="2 4">
    <name type="scientific">Capnocytophaga ochracea</name>
    <dbReference type="NCBI Taxonomy" id="1018"/>
    <lineage>
        <taxon>Bacteria</taxon>
        <taxon>Pseudomonadati</taxon>
        <taxon>Bacteroidota</taxon>
        <taxon>Flavobacteriia</taxon>
        <taxon>Flavobacteriales</taxon>
        <taxon>Flavobacteriaceae</taxon>
        <taxon>Capnocytophaga</taxon>
    </lineage>
</organism>
<evidence type="ECO:0000313" key="3">
    <source>
        <dbReference type="EMBL" id="SQA93966.1"/>
    </source>
</evidence>
<evidence type="ECO:0000313" key="4">
    <source>
        <dbReference type="Proteomes" id="UP000249891"/>
    </source>
</evidence>
<dbReference type="AlphaFoldDB" id="A0A2X2RK89"/>
<dbReference type="Proteomes" id="UP000250169">
    <property type="component" value="Unassembled WGS sequence"/>
</dbReference>
<dbReference type="EMBL" id="UAVS01000005">
    <property type="protein sequence ID" value="SQA93966.1"/>
    <property type="molecule type" value="Genomic_DNA"/>
</dbReference>
<proteinExistence type="predicted"/>
<evidence type="ECO:0000313" key="5">
    <source>
        <dbReference type="Proteomes" id="UP000250169"/>
    </source>
</evidence>
<evidence type="ECO:0000259" key="1">
    <source>
        <dbReference type="Pfam" id="PF00535"/>
    </source>
</evidence>
<accession>A0A2X2RK89</accession>
<dbReference type="InterPro" id="IPR029044">
    <property type="entry name" value="Nucleotide-diphossugar_trans"/>
</dbReference>
<dbReference type="SUPFAM" id="SSF53448">
    <property type="entry name" value="Nucleotide-diphospho-sugar transferases"/>
    <property type="match status" value="1"/>
</dbReference>
<dbReference type="InterPro" id="IPR050834">
    <property type="entry name" value="Glycosyltransf_2"/>
</dbReference>
<feature type="domain" description="Glycosyltransferase 2-like" evidence="1">
    <location>
        <begin position="5"/>
        <end position="126"/>
    </location>
</feature>
<dbReference type="Proteomes" id="UP000249891">
    <property type="component" value="Unassembled WGS sequence"/>
</dbReference>
<name>A0A2X2RK89_CAPOC</name>
<reference evidence="4 5" key="1">
    <citation type="submission" date="2018-06" db="EMBL/GenBank/DDBJ databases">
        <authorList>
            <consortium name="Pathogen Informatics"/>
            <person name="Doyle S."/>
        </authorList>
    </citation>
    <scope>NUCLEOTIDE SEQUENCE [LARGE SCALE GENOMIC DNA]</scope>
    <source>
        <strain evidence="3 5">NCTC11545</strain>
        <strain evidence="2 4">NCTC11546</strain>
    </source>
</reference>
<keyword evidence="2" id="KW-0328">Glycosyltransferase</keyword>
<sequence length="286" mass="32716">MNIGIIIPAYNEAESIGVTLQSLLNQTYLPYQIIVVDDGSTDTTAEVVNQIATQYPVVQLVQRSEKGEHLPGAKIVQTFNYGLPHLKEAVEVICKFDADLIFPNNYLETMCKQYSKNRQLGMFGGFCYIERNGSWVLENLTNKDHLRGAVKSYRKACFEAIGGLKIAMGWDTADELLARYHGWTVQTDDTLHVKHLRPTGAGYKSNARYLQGSVFYRLRYGFFLTLLAAIKLAIRKRNGKLFLDYCKGFYKAKQEKQPYLLTPEEGKWVRQYRWKGIFSKVVKSKK</sequence>
<dbReference type="PANTHER" id="PTHR43685:SF2">
    <property type="entry name" value="GLYCOSYLTRANSFERASE 2-LIKE DOMAIN-CONTAINING PROTEIN"/>
    <property type="match status" value="1"/>
</dbReference>
<dbReference type="CDD" id="cd06423">
    <property type="entry name" value="CESA_like"/>
    <property type="match status" value="1"/>
</dbReference>
<dbReference type="PANTHER" id="PTHR43685">
    <property type="entry name" value="GLYCOSYLTRANSFERASE"/>
    <property type="match status" value="1"/>
</dbReference>
<gene>
    <name evidence="2" type="primary">hyaD</name>
    <name evidence="3" type="ORF">NCTC11545_01345</name>
    <name evidence="2" type="ORF">NCTC11546_02046</name>
</gene>
<dbReference type="GO" id="GO:0050501">
    <property type="term" value="F:hyaluronan synthase activity"/>
    <property type="evidence" value="ECO:0007669"/>
    <property type="project" value="UniProtKB-EC"/>
</dbReference>
<dbReference type="Gene3D" id="3.90.550.10">
    <property type="entry name" value="Spore Coat Polysaccharide Biosynthesis Protein SpsA, Chain A"/>
    <property type="match status" value="1"/>
</dbReference>
<dbReference type="EC" id="2.4.1.212" evidence="2"/>
<dbReference type="EMBL" id="UARG01000017">
    <property type="protein sequence ID" value="SQA78797.1"/>
    <property type="molecule type" value="Genomic_DNA"/>
</dbReference>
<protein>
    <submittedName>
        <fullName evidence="2">Hyaluronan synthase</fullName>
        <ecNumber evidence="2">2.4.1.212</ecNumber>
    </submittedName>
</protein>
<dbReference type="Pfam" id="PF00535">
    <property type="entry name" value="Glycos_transf_2"/>
    <property type="match status" value="1"/>
</dbReference>
<dbReference type="InterPro" id="IPR001173">
    <property type="entry name" value="Glyco_trans_2-like"/>
</dbReference>
<dbReference type="RefSeq" id="WP_111972654.1">
    <property type="nucleotide sequence ID" value="NZ_UARG01000017.1"/>
</dbReference>